<accession>A0ABC8TDA5</accession>
<keyword evidence="3" id="KW-1185">Reference proteome</keyword>
<organism evidence="2 3">
    <name type="scientific">Ilex paraguariensis</name>
    <name type="common">yerba mate</name>
    <dbReference type="NCBI Taxonomy" id="185542"/>
    <lineage>
        <taxon>Eukaryota</taxon>
        <taxon>Viridiplantae</taxon>
        <taxon>Streptophyta</taxon>
        <taxon>Embryophyta</taxon>
        <taxon>Tracheophyta</taxon>
        <taxon>Spermatophyta</taxon>
        <taxon>Magnoliopsida</taxon>
        <taxon>eudicotyledons</taxon>
        <taxon>Gunneridae</taxon>
        <taxon>Pentapetalae</taxon>
        <taxon>asterids</taxon>
        <taxon>campanulids</taxon>
        <taxon>Aquifoliales</taxon>
        <taxon>Aquifoliaceae</taxon>
        <taxon>Ilex</taxon>
    </lineage>
</organism>
<evidence type="ECO:0000313" key="3">
    <source>
        <dbReference type="Proteomes" id="UP001642360"/>
    </source>
</evidence>
<feature type="compositionally biased region" description="Acidic residues" evidence="1">
    <location>
        <begin position="173"/>
        <end position="184"/>
    </location>
</feature>
<dbReference type="EMBL" id="CAUOFW020004835">
    <property type="protein sequence ID" value="CAK9167417.1"/>
    <property type="molecule type" value="Genomic_DNA"/>
</dbReference>
<gene>
    <name evidence="2" type="ORF">ILEXP_LOCUS36690</name>
</gene>
<comment type="caution">
    <text evidence="2">The sequence shown here is derived from an EMBL/GenBank/DDBJ whole genome shotgun (WGS) entry which is preliminary data.</text>
</comment>
<protein>
    <submittedName>
        <fullName evidence="2">Uncharacterized protein</fullName>
    </submittedName>
</protein>
<feature type="compositionally biased region" description="Low complexity" evidence="1">
    <location>
        <begin position="49"/>
        <end position="60"/>
    </location>
</feature>
<feature type="region of interest" description="Disordered" evidence="1">
    <location>
        <begin position="1"/>
        <end position="60"/>
    </location>
</feature>
<feature type="compositionally biased region" description="Polar residues" evidence="1">
    <location>
        <begin position="21"/>
        <end position="40"/>
    </location>
</feature>
<proteinExistence type="predicted"/>
<feature type="region of interest" description="Disordered" evidence="1">
    <location>
        <begin position="131"/>
        <end position="184"/>
    </location>
</feature>
<reference evidence="2 3" key="1">
    <citation type="submission" date="2024-02" db="EMBL/GenBank/DDBJ databases">
        <authorList>
            <person name="Vignale AGUSTIN F."/>
            <person name="Sosa J E."/>
            <person name="Modenutti C."/>
        </authorList>
    </citation>
    <scope>NUCLEOTIDE SEQUENCE [LARGE SCALE GENOMIC DNA]</scope>
</reference>
<evidence type="ECO:0000313" key="2">
    <source>
        <dbReference type="EMBL" id="CAK9167417.1"/>
    </source>
</evidence>
<sequence length="184" mass="20717">MKRKKSCHDPPSSSSKKKCNHPSSMDPTVDPTSTNPTSFNPVDPTVNHPPSSSNPNPSSSNPICNEEISFFNKDCKQWYENYINYRTLLLERGVLLEQLKEVGCDVIFSLHQWNSTVDIKKTDKKKKIQQPQVEIENEVEVEDEDEAQAQDVPNSSTTGIPSTTQQPQPQVENEVEAEDDEAQT</sequence>
<dbReference type="Proteomes" id="UP001642360">
    <property type="component" value="Unassembled WGS sequence"/>
</dbReference>
<dbReference type="AlphaFoldDB" id="A0ABC8TDA5"/>
<evidence type="ECO:0000256" key="1">
    <source>
        <dbReference type="SAM" id="MobiDB-lite"/>
    </source>
</evidence>
<feature type="compositionally biased region" description="Low complexity" evidence="1">
    <location>
        <begin position="163"/>
        <end position="172"/>
    </location>
</feature>
<feature type="compositionally biased region" description="Acidic residues" evidence="1">
    <location>
        <begin position="135"/>
        <end position="148"/>
    </location>
</feature>
<name>A0ABC8TDA5_9AQUA</name>